<comment type="caution">
    <text evidence="3">The sequence shown here is derived from an EMBL/GenBank/DDBJ whole genome shotgun (WGS) entry which is preliminary data.</text>
</comment>
<evidence type="ECO:0000313" key="4">
    <source>
        <dbReference type="Proteomes" id="UP001589774"/>
    </source>
</evidence>
<keyword evidence="1" id="KW-0472">Membrane</keyword>
<keyword evidence="1" id="KW-0812">Transmembrane</keyword>
<dbReference type="NCBIfam" id="NF047864">
    <property type="entry name" value="CBU_0592_membra"/>
    <property type="match status" value="1"/>
</dbReference>
<dbReference type="RefSeq" id="WP_130856818.1">
    <property type="nucleotide sequence ID" value="NZ_JBHLWO010000002.1"/>
</dbReference>
<feature type="domain" description="CBU-0592-like" evidence="2">
    <location>
        <begin position="7"/>
        <end position="77"/>
    </location>
</feature>
<keyword evidence="1" id="KW-1133">Transmembrane helix</keyword>
<dbReference type="Proteomes" id="UP001589774">
    <property type="component" value="Unassembled WGS sequence"/>
</dbReference>
<sequence>MSLETINLLGWIGVACCTSGYLLVSLGYIHSNGWKYQLLNALGGLFLVISAFYNHDTPNTVANGLWALIGLISLIKFALPGAVKKVTAKRS</sequence>
<feature type="transmembrane region" description="Helical" evidence="1">
    <location>
        <begin position="6"/>
        <end position="29"/>
    </location>
</feature>
<evidence type="ECO:0000259" key="2">
    <source>
        <dbReference type="Pfam" id="PF26604"/>
    </source>
</evidence>
<proteinExistence type="predicted"/>
<gene>
    <name evidence="3" type="ORF">ACFFI0_19310</name>
</gene>
<dbReference type="EMBL" id="JBHLWO010000002">
    <property type="protein sequence ID" value="MFC0320484.1"/>
    <property type="molecule type" value="Genomic_DNA"/>
</dbReference>
<evidence type="ECO:0000313" key="3">
    <source>
        <dbReference type="EMBL" id="MFC0320484.1"/>
    </source>
</evidence>
<dbReference type="Pfam" id="PF26604">
    <property type="entry name" value="CBU_0592"/>
    <property type="match status" value="1"/>
</dbReference>
<name>A0ABV6HNK1_9SPHI</name>
<dbReference type="InterPro" id="IPR058058">
    <property type="entry name" value="CBU_0592-like"/>
</dbReference>
<protein>
    <recommendedName>
        <fullName evidence="2">CBU-0592-like domain-containing protein</fullName>
    </recommendedName>
</protein>
<accession>A0ABV6HNK1</accession>
<reference evidence="3 4" key="1">
    <citation type="submission" date="2024-09" db="EMBL/GenBank/DDBJ databases">
        <authorList>
            <person name="Sun Q."/>
            <person name="Mori K."/>
        </authorList>
    </citation>
    <scope>NUCLEOTIDE SEQUENCE [LARGE SCALE GENOMIC DNA]</scope>
    <source>
        <strain evidence="3 4">CCM 7765</strain>
    </source>
</reference>
<organism evidence="3 4">
    <name type="scientific">Olivibacter oleidegradans</name>
    <dbReference type="NCBI Taxonomy" id="760123"/>
    <lineage>
        <taxon>Bacteria</taxon>
        <taxon>Pseudomonadati</taxon>
        <taxon>Bacteroidota</taxon>
        <taxon>Sphingobacteriia</taxon>
        <taxon>Sphingobacteriales</taxon>
        <taxon>Sphingobacteriaceae</taxon>
        <taxon>Olivibacter</taxon>
    </lineage>
</organism>
<feature type="transmembrane region" description="Helical" evidence="1">
    <location>
        <begin position="65"/>
        <end position="83"/>
    </location>
</feature>
<keyword evidence="4" id="KW-1185">Reference proteome</keyword>
<evidence type="ECO:0000256" key="1">
    <source>
        <dbReference type="SAM" id="Phobius"/>
    </source>
</evidence>